<accession>A0ABV0CHD5</accession>
<evidence type="ECO:0000313" key="1">
    <source>
        <dbReference type="EMBL" id="MEN7430596.1"/>
    </source>
</evidence>
<proteinExistence type="predicted"/>
<organism evidence="1 2">
    <name type="scientific">Chromobacterium indicum</name>
    <dbReference type="NCBI Taxonomy" id="3110228"/>
    <lineage>
        <taxon>Bacteria</taxon>
        <taxon>Pseudomonadati</taxon>
        <taxon>Pseudomonadota</taxon>
        <taxon>Betaproteobacteria</taxon>
        <taxon>Neisseriales</taxon>
        <taxon>Chromobacteriaceae</taxon>
        <taxon>Chromobacterium</taxon>
    </lineage>
</organism>
<evidence type="ECO:0000313" key="2">
    <source>
        <dbReference type="Proteomes" id="UP001405405"/>
    </source>
</evidence>
<name>A0ABV0CHD5_9NEIS</name>
<gene>
    <name evidence="1" type="ORF">VA599_07540</name>
</gene>
<dbReference type="EMBL" id="JAYFSJ010000004">
    <property type="protein sequence ID" value="MEN7430596.1"/>
    <property type="molecule type" value="Genomic_DNA"/>
</dbReference>
<evidence type="ECO:0008006" key="3">
    <source>
        <dbReference type="Google" id="ProtNLM"/>
    </source>
</evidence>
<protein>
    <recommendedName>
        <fullName evidence="3">Zinc ribbon domain-containing protein</fullName>
    </recommendedName>
</protein>
<dbReference type="Proteomes" id="UP001405405">
    <property type="component" value="Unassembled WGS sequence"/>
</dbReference>
<comment type="caution">
    <text evidence="1">The sequence shown here is derived from an EMBL/GenBank/DDBJ whole genome shotgun (WGS) entry which is preliminary data.</text>
</comment>
<keyword evidence="2" id="KW-1185">Reference proteome</keyword>
<reference evidence="1 2" key="1">
    <citation type="submission" date="2023-12" db="EMBL/GenBank/DDBJ databases">
        <title>Chromobacterium sp. strain TRC.1.1.SA producing antimicrobial pigment.</title>
        <authorList>
            <person name="Verma N."/>
            <person name="Choksket S."/>
            <person name="Pinnaka A.K."/>
            <person name="Korpole S."/>
        </authorList>
    </citation>
    <scope>NUCLEOTIDE SEQUENCE [LARGE SCALE GENOMIC DNA]</scope>
    <source>
        <strain evidence="1 2">TRC1.1.SA</strain>
    </source>
</reference>
<sequence>MSYILLCLFPWGNGLKKDEYARYLSDKLMKTAKTKKRFLTGEIRPLFFCTNCNEKLNIRTSRMVGENHKEYFVYCIDCGFKGVELVRLFDHRHLFLETSSLEDVEKYISESDIIDNIHDLMDRYNNALNYLEWQAQEGARIIQKAEEDEALLSKKLRWILETLEKGAGN</sequence>
<dbReference type="RefSeq" id="WP_346788131.1">
    <property type="nucleotide sequence ID" value="NZ_JAYFSJ010000004.1"/>
</dbReference>